<dbReference type="InterPro" id="IPR014748">
    <property type="entry name" value="Enoyl-CoA_hydra_C"/>
</dbReference>
<reference evidence="4 5" key="1">
    <citation type="submission" date="2015-05" db="EMBL/GenBank/DDBJ databases">
        <title>Draft genome sequence of Microvirga vignae strain BR3299, a novel nitrogen fixing bacteria isolated from Brazil semi-aired region.</title>
        <authorList>
            <person name="Zilli J.E."/>
            <person name="Passos S.R."/>
            <person name="Leite J."/>
            <person name="Baldani J.I."/>
            <person name="Xavier G.R."/>
            <person name="Rumjaneck N.G."/>
            <person name="Simoes-Araujo J.L."/>
        </authorList>
    </citation>
    <scope>NUCLEOTIDE SEQUENCE [LARGE SCALE GENOMIC DNA]</scope>
    <source>
        <strain evidence="4 5">BR3299</strain>
    </source>
</reference>
<sequence>MTDEILLRTTLEPGIVGLTFNRPDKLNALSTPLVRTLEAELDAIASDASVRVVILMGAGERAFVAGADIAEYRGNRAAAFAAYQFESRRVFDKLEALPKPTIAAIRGYALGGGFEVALCCDLIICSHSARLGLPEGLLGLSPGGGGTQRLTRAIGRPMASDIMLAARRITGERAYQVGLAVELTSDDRLLGAALERARAMLKLAPGAQAEMKRLIRQGFDAPLPVAQSLEQEVLNRLYSTHDGQEGIEAFLDKRQPEFRGE</sequence>
<dbReference type="STRING" id="1225564.AA309_12995"/>
<dbReference type="AlphaFoldDB" id="A0A0H1RC33"/>
<dbReference type="OrthoDB" id="9810797at2"/>
<dbReference type="FunFam" id="3.90.226.10:FF:000009">
    <property type="entry name" value="Carnitinyl-CoA dehydratase"/>
    <property type="match status" value="1"/>
</dbReference>
<evidence type="ECO:0000313" key="5">
    <source>
        <dbReference type="Proteomes" id="UP000035489"/>
    </source>
</evidence>
<dbReference type="PANTHER" id="PTHR11941:SF54">
    <property type="entry name" value="ENOYL-COA HYDRATASE, MITOCHONDRIAL"/>
    <property type="match status" value="1"/>
</dbReference>
<dbReference type="SUPFAM" id="SSF52096">
    <property type="entry name" value="ClpP/crotonase"/>
    <property type="match status" value="1"/>
</dbReference>
<evidence type="ECO:0000256" key="3">
    <source>
        <dbReference type="RuleBase" id="RU003707"/>
    </source>
</evidence>
<dbReference type="Gene3D" id="1.10.12.10">
    <property type="entry name" value="Lyase 2-enoyl-coa Hydratase, Chain A, domain 2"/>
    <property type="match status" value="1"/>
</dbReference>
<evidence type="ECO:0000256" key="1">
    <source>
        <dbReference type="ARBA" id="ARBA00005254"/>
    </source>
</evidence>
<dbReference type="PROSITE" id="PS00166">
    <property type="entry name" value="ENOYL_COA_HYDRATASE"/>
    <property type="match status" value="1"/>
</dbReference>
<organism evidence="4 5">
    <name type="scientific">Microvirga vignae</name>
    <dbReference type="NCBI Taxonomy" id="1225564"/>
    <lineage>
        <taxon>Bacteria</taxon>
        <taxon>Pseudomonadati</taxon>
        <taxon>Pseudomonadota</taxon>
        <taxon>Alphaproteobacteria</taxon>
        <taxon>Hyphomicrobiales</taxon>
        <taxon>Methylobacteriaceae</taxon>
        <taxon>Microvirga</taxon>
    </lineage>
</organism>
<keyword evidence="5" id="KW-1185">Reference proteome</keyword>
<dbReference type="RefSeq" id="WP_047189436.1">
    <property type="nucleotide sequence ID" value="NZ_LCYG01000032.1"/>
</dbReference>
<comment type="caution">
    <text evidence="4">The sequence shown here is derived from an EMBL/GenBank/DDBJ whole genome shotgun (WGS) entry which is preliminary data.</text>
</comment>
<dbReference type="PATRIC" id="fig|1225564.3.peg.3436"/>
<dbReference type="Gene3D" id="3.90.226.10">
    <property type="entry name" value="2-enoyl-CoA Hydratase, Chain A, domain 1"/>
    <property type="match status" value="1"/>
</dbReference>
<dbReference type="GO" id="GO:0016829">
    <property type="term" value="F:lyase activity"/>
    <property type="evidence" value="ECO:0007669"/>
    <property type="project" value="UniProtKB-KW"/>
</dbReference>
<proteinExistence type="inferred from homology"/>
<dbReference type="CDD" id="cd06558">
    <property type="entry name" value="crotonase-like"/>
    <property type="match status" value="1"/>
</dbReference>
<evidence type="ECO:0000313" key="4">
    <source>
        <dbReference type="EMBL" id="KLK92614.1"/>
    </source>
</evidence>
<dbReference type="InterPro" id="IPR029045">
    <property type="entry name" value="ClpP/crotonase-like_dom_sf"/>
</dbReference>
<keyword evidence="2" id="KW-0456">Lyase</keyword>
<dbReference type="GO" id="GO:0006635">
    <property type="term" value="P:fatty acid beta-oxidation"/>
    <property type="evidence" value="ECO:0007669"/>
    <property type="project" value="TreeGrafter"/>
</dbReference>
<name>A0A0H1RC33_9HYPH</name>
<dbReference type="Proteomes" id="UP000035489">
    <property type="component" value="Unassembled WGS sequence"/>
</dbReference>
<gene>
    <name evidence="4" type="ORF">AA309_12995</name>
</gene>
<comment type="similarity">
    <text evidence="1 3">Belongs to the enoyl-CoA hydratase/isomerase family.</text>
</comment>
<dbReference type="InterPro" id="IPR001753">
    <property type="entry name" value="Enoyl-CoA_hydra/iso"/>
</dbReference>
<dbReference type="Pfam" id="PF00378">
    <property type="entry name" value="ECH_1"/>
    <property type="match status" value="1"/>
</dbReference>
<evidence type="ECO:0000256" key="2">
    <source>
        <dbReference type="ARBA" id="ARBA00023239"/>
    </source>
</evidence>
<dbReference type="InterPro" id="IPR018376">
    <property type="entry name" value="Enoyl-CoA_hyd/isom_CS"/>
</dbReference>
<dbReference type="EMBL" id="LCYG01000032">
    <property type="protein sequence ID" value="KLK92614.1"/>
    <property type="molecule type" value="Genomic_DNA"/>
</dbReference>
<accession>A0A0H1RC33</accession>
<protein>
    <submittedName>
        <fullName evidence="4">3-hydroxybutyryl-CoA dehydratase</fullName>
    </submittedName>
</protein>
<dbReference type="PANTHER" id="PTHR11941">
    <property type="entry name" value="ENOYL-COA HYDRATASE-RELATED"/>
    <property type="match status" value="1"/>
</dbReference>